<keyword evidence="3" id="KW-1185">Reference proteome</keyword>
<name>A0ABP9Z023_9FUNG</name>
<dbReference type="PANTHER" id="PTHR43798:SF33">
    <property type="entry name" value="HYDROLASE, PUTATIVE (AFU_ORTHOLOGUE AFUA_2G14860)-RELATED"/>
    <property type="match status" value="1"/>
</dbReference>
<dbReference type="InterPro" id="IPR029058">
    <property type="entry name" value="AB_hydrolase_fold"/>
</dbReference>
<evidence type="ECO:0000259" key="1">
    <source>
        <dbReference type="Pfam" id="PF12697"/>
    </source>
</evidence>
<comment type="caution">
    <text evidence="2">The sequence shown here is derived from an EMBL/GenBank/DDBJ whole genome shotgun (WGS) entry which is preliminary data.</text>
</comment>
<evidence type="ECO:0000313" key="2">
    <source>
        <dbReference type="EMBL" id="GAA5812448.1"/>
    </source>
</evidence>
<organism evidence="2 3">
    <name type="scientific">Mucor flavus</name>
    <dbReference type="NCBI Taxonomy" id="439312"/>
    <lineage>
        <taxon>Eukaryota</taxon>
        <taxon>Fungi</taxon>
        <taxon>Fungi incertae sedis</taxon>
        <taxon>Mucoromycota</taxon>
        <taxon>Mucoromycotina</taxon>
        <taxon>Mucoromycetes</taxon>
        <taxon>Mucorales</taxon>
        <taxon>Mucorineae</taxon>
        <taxon>Mucoraceae</taxon>
        <taxon>Mucor</taxon>
    </lineage>
</organism>
<dbReference type="EMBL" id="BAABUK010000013">
    <property type="protein sequence ID" value="GAA5812448.1"/>
    <property type="molecule type" value="Genomic_DNA"/>
</dbReference>
<gene>
    <name evidence="2" type="ORF">MFLAVUS_005904</name>
</gene>
<dbReference type="InterPro" id="IPR000073">
    <property type="entry name" value="AB_hydrolase_1"/>
</dbReference>
<feature type="domain" description="AB hydrolase-1" evidence="1">
    <location>
        <begin position="45"/>
        <end position="306"/>
    </location>
</feature>
<protein>
    <recommendedName>
        <fullName evidence="1">AB hydrolase-1 domain-containing protein</fullName>
    </recommendedName>
</protein>
<dbReference type="Pfam" id="PF12697">
    <property type="entry name" value="Abhydrolase_6"/>
    <property type="match status" value="1"/>
</dbReference>
<dbReference type="Gene3D" id="3.40.50.1820">
    <property type="entry name" value="alpha/beta hydrolase"/>
    <property type="match status" value="1"/>
</dbReference>
<sequence length="330" mass="37794">MRLVPTSTHIISVHAATDGSDVQKLVVERHEAPAKVKANKKVAFLFSHSNGFHKESLHPLIRRFIAHLRSLQEYDQTDITVIAWDARSHGDSARLNEGTFRESYRWVDNAMDTKQVIEEMGLDQGYDQLIGVGHSFGATSMLLLEFFFPKTFDGLCVTEPVLSDMIHDAEIREMLPTLASGKRRDEWPSRDECRKSLSRSKFFQLLHPEVFDNYVNYGMYETEKGTIKLKCPKECEYHVFKYYNYDTYVANLSLKLLKIPTHFIYALGSSFVSPEDAATVIDENREKITITFVEGSHMVPAETPELIIPEIMKTIARVNNERDTPLKSKL</sequence>
<accession>A0ABP9Z023</accession>
<reference evidence="2 3" key="1">
    <citation type="submission" date="2024-04" db="EMBL/GenBank/DDBJ databases">
        <title>genome sequences of Mucor flavus KT1a and Helicostylum pulchrum KT1b strains isolated from the surface of a dry-aged beef.</title>
        <authorList>
            <person name="Toyotome T."/>
            <person name="Hosono M."/>
            <person name="Torimaru M."/>
            <person name="Fukuda K."/>
            <person name="Mikami N."/>
        </authorList>
    </citation>
    <scope>NUCLEOTIDE SEQUENCE [LARGE SCALE GENOMIC DNA]</scope>
    <source>
        <strain evidence="2 3">KT1a</strain>
    </source>
</reference>
<dbReference type="PANTHER" id="PTHR43798">
    <property type="entry name" value="MONOACYLGLYCEROL LIPASE"/>
    <property type="match status" value="1"/>
</dbReference>
<dbReference type="InterPro" id="IPR050266">
    <property type="entry name" value="AB_hydrolase_sf"/>
</dbReference>
<dbReference type="Proteomes" id="UP001473302">
    <property type="component" value="Unassembled WGS sequence"/>
</dbReference>
<dbReference type="SUPFAM" id="SSF53474">
    <property type="entry name" value="alpha/beta-Hydrolases"/>
    <property type="match status" value="1"/>
</dbReference>
<proteinExistence type="predicted"/>
<evidence type="ECO:0000313" key="3">
    <source>
        <dbReference type="Proteomes" id="UP001473302"/>
    </source>
</evidence>